<dbReference type="Pfam" id="PF02932">
    <property type="entry name" value="Neur_chan_memb"/>
    <property type="match status" value="1"/>
</dbReference>
<dbReference type="Pfam" id="PF02931">
    <property type="entry name" value="Neur_chan_LBD"/>
    <property type="match status" value="1"/>
</dbReference>
<dbReference type="PANTHER" id="PTHR18945">
    <property type="entry name" value="NEUROTRANSMITTER GATED ION CHANNEL"/>
    <property type="match status" value="1"/>
</dbReference>
<dbReference type="AlphaFoldDB" id="A0A9P1I4C7"/>
<keyword evidence="9" id="KW-1185">Reference proteome</keyword>
<dbReference type="GO" id="GO:0016020">
    <property type="term" value="C:membrane"/>
    <property type="evidence" value="ECO:0007669"/>
    <property type="project" value="UniProtKB-SubCell"/>
</dbReference>
<dbReference type="GO" id="GO:0004888">
    <property type="term" value="F:transmembrane signaling receptor activity"/>
    <property type="evidence" value="ECO:0007669"/>
    <property type="project" value="InterPro"/>
</dbReference>
<feature type="chain" id="PRO_5040529588" description="Neurotransmitter-gated ion-channel ligand-binding domain-containing protein" evidence="5">
    <location>
        <begin position="20"/>
        <end position="431"/>
    </location>
</feature>
<proteinExistence type="inferred from homology"/>
<comment type="subcellular location">
    <subcellularLocation>
        <location evidence="1">Membrane</location>
        <topology evidence="1">Multi-pass membrane protein</topology>
    </subcellularLocation>
</comment>
<keyword evidence="4 5" id="KW-0472">Membrane</keyword>
<feature type="domain" description="Neurotransmitter-gated ion-channel transmembrane" evidence="7">
    <location>
        <begin position="268"/>
        <end position="350"/>
    </location>
</feature>
<keyword evidence="2 5" id="KW-0812">Transmembrane</keyword>
<gene>
    <name evidence="8" type="ORF">CAMP_LOCUS2047</name>
</gene>
<dbReference type="SUPFAM" id="SSF63712">
    <property type="entry name" value="Nicotinic receptor ligand binding domain-like"/>
    <property type="match status" value="1"/>
</dbReference>
<evidence type="ECO:0000256" key="5">
    <source>
        <dbReference type="RuleBase" id="RU000687"/>
    </source>
</evidence>
<feature type="transmembrane region" description="Helical" evidence="5">
    <location>
        <begin position="263"/>
        <end position="285"/>
    </location>
</feature>
<dbReference type="Proteomes" id="UP001152747">
    <property type="component" value="Unassembled WGS sequence"/>
</dbReference>
<dbReference type="InterPro" id="IPR006202">
    <property type="entry name" value="Neur_chan_lig-bd"/>
</dbReference>
<feature type="signal peptide" evidence="5">
    <location>
        <begin position="1"/>
        <end position="19"/>
    </location>
</feature>
<comment type="caution">
    <text evidence="8">The sequence shown here is derived from an EMBL/GenBank/DDBJ whole genome shotgun (WGS) entry which is preliminary data.</text>
</comment>
<name>A0A9P1I4C7_9PELO</name>
<dbReference type="InterPro" id="IPR006029">
    <property type="entry name" value="Neurotrans-gated_channel_TM"/>
</dbReference>
<feature type="domain" description="Neurotransmitter-gated ion-channel ligand-binding" evidence="6">
    <location>
        <begin position="78"/>
        <end position="222"/>
    </location>
</feature>
<evidence type="ECO:0000256" key="3">
    <source>
        <dbReference type="ARBA" id="ARBA00022989"/>
    </source>
</evidence>
<keyword evidence="5" id="KW-0813">Transport</keyword>
<sequence length="431" mass="50235">MAKNLFFLIFISQNILIFSLRNGTKISDLPPKNMFSTQDRLISDVFKNYDKRVSSILNSNKFRQTYFIPGSNHTLDGWILWITIDQMKVIDLDEPQELFTTSVNILLEWNDVRLIWKSRDYDGIHSIFVRQEMVWTPPLSFFSASDVKDHRDLDYRIVEVMYYGLISEYITLRLTTNCGLNMIDFPFDIQNCEIHLGISSVDFNIYNISIDLPESSDENLCNMRNSAWDIVNVSTGSLKMKPVGVFDSRLGVIRVILKRNPIFYVYMMILPTFTINMIAIGGVFLKKSTQMEKLTIGFTHIMTMTFILGLVSEKIPKTSEIPLMGKYIVFGLGLMIFALIISSGFNRVFIMETNNRRNFAGRIVKLFFITTLQILNILSFSYMIYRFLKFEIEFGTNRNCDFENDERNFSKYSNMSQHFDTFEDELGDIRE</sequence>
<dbReference type="InterPro" id="IPR018000">
    <property type="entry name" value="Neurotransmitter_ion_chnl_CS"/>
</dbReference>
<keyword evidence="5" id="KW-0406">Ion transport</keyword>
<feature type="transmembrane region" description="Helical" evidence="5">
    <location>
        <begin position="324"/>
        <end position="345"/>
    </location>
</feature>
<dbReference type="Gene3D" id="1.20.58.390">
    <property type="entry name" value="Neurotransmitter-gated ion-channel transmembrane domain"/>
    <property type="match status" value="1"/>
</dbReference>
<evidence type="ECO:0000259" key="6">
    <source>
        <dbReference type="Pfam" id="PF02931"/>
    </source>
</evidence>
<evidence type="ECO:0008006" key="10">
    <source>
        <dbReference type="Google" id="ProtNLM"/>
    </source>
</evidence>
<feature type="transmembrane region" description="Helical" evidence="5">
    <location>
        <begin position="366"/>
        <end position="385"/>
    </location>
</feature>
<dbReference type="InterPro" id="IPR036734">
    <property type="entry name" value="Neur_chan_lig-bd_sf"/>
</dbReference>
<dbReference type="EMBL" id="CANHGI010000001">
    <property type="protein sequence ID" value="CAI5439410.1"/>
    <property type="molecule type" value="Genomic_DNA"/>
</dbReference>
<evidence type="ECO:0000313" key="9">
    <source>
        <dbReference type="Proteomes" id="UP001152747"/>
    </source>
</evidence>
<organism evidence="8 9">
    <name type="scientific">Caenorhabditis angaria</name>
    <dbReference type="NCBI Taxonomy" id="860376"/>
    <lineage>
        <taxon>Eukaryota</taxon>
        <taxon>Metazoa</taxon>
        <taxon>Ecdysozoa</taxon>
        <taxon>Nematoda</taxon>
        <taxon>Chromadorea</taxon>
        <taxon>Rhabditida</taxon>
        <taxon>Rhabditina</taxon>
        <taxon>Rhabditomorpha</taxon>
        <taxon>Rhabditoidea</taxon>
        <taxon>Rhabditidae</taxon>
        <taxon>Peloderinae</taxon>
        <taxon>Caenorhabditis</taxon>
    </lineage>
</organism>
<dbReference type="PRINTS" id="PR00252">
    <property type="entry name" value="NRIONCHANNEL"/>
</dbReference>
<dbReference type="InterPro" id="IPR006201">
    <property type="entry name" value="Neur_channel"/>
</dbReference>
<dbReference type="CDD" id="cd18989">
    <property type="entry name" value="LGIC_ECD_cation"/>
    <property type="match status" value="1"/>
</dbReference>
<keyword evidence="5" id="KW-0407">Ion channel</keyword>
<protein>
    <recommendedName>
        <fullName evidence="10">Neurotransmitter-gated ion-channel ligand-binding domain-containing protein</fullName>
    </recommendedName>
</protein>
<dbReference type="InterPro" id="IPR038050">
    <property type="entry name" value="Neuro_actylchol_rec"/>
</dbReference>
<dbReference type="Gene3D" id="2.70.170.10">
    <property type="entry name" value="Neurotransmitter-gated ion-channel ligand-binding domain"/>
    <property type="match status" value="1"/>
</dbReference>
<reference evidence="8" key="1">
    <citation type="submission" date="2022-11" db="EMBL/GenBank/DDBJ databases">
        <authorList>
            <person name="Kikuchi T."/>
        </authorList>
    </citation>
    <scope>NUCLEOTIDE SEQUENCE</scope>
    <source>
        <strain evidence="8">PS1010</strain>
    </source>
</reference>
<evidence type="ECO:0000259" key="7">
    <source>
        <dbReference type="Pfam" id="PF02932"/>
    </source>
</evidence>
<dbReference type="InterPro" id="IPR036719">
    <property type="entry name" value="Neuro-gated_channel_TM_sf"/>
</dbReference>
<keyword evidence="5" id="KW-0732">Signal</keyword>
<comment type="similarity">
    <text evidence="5">Belongs to the ligand-gated ion channel (TC 1.A.9) family.</text>
</comment>
<dbReference type="GO" id="GO:0005230">
    <property type="term" value="F:extracellular ligand-gated monoatomic ion channel activity"/>
    <property type="evidence" value="ECO:0007669"/>
    <property type="project" value="InterPro"/>
</dbReference>
<dbReference type="PROSITE" id="PS00236">
    <property type="entry name" value="NEUROTR_ION_CHANNEL"/>
    <property type="match status" value="1"/>
</dbReference>
<feature type="transmembrane region" description="Helical" evidence="5">
    <location>
        <begin position="294"/>
        <end position="312"/>
    </location>
</feature>
<dbReference type="SUPFAM" id="SSF90112">
    <property type="entry name" value="Neurotransmitter-gated ion-channel transmembrane pore"/>
    <property type="match status" value="1"/>
</dbReference>
<accession>A0A9P1I4C7</accession>
<evidence type="ECO:0000256" key="2">
    <source>
        <dbReference type="ARBA" id="ARBA00022692"/>
    </source>
</evidence>
<dbReference type="OrthoDB" id="5866477at2759"/>
<evidence type="ECO:0000313" key="8">
    <source>
        <dbReference type="EMBL" id="CAI5439410.1"/>
    </source>
</evidence>
<evidence type="ECO:0000256" key="4">
    <source>
        <dbReference type="ARBA" id="ARBA00023136"/>
    </source>
</evidence>
<keyword evidence="3 5" id="KW-1133">Transmembrane helix</keyword>
<evidence type="ECO:0000256" key="1">
    <source>
        <dbReference type="ARBA" id="ARBA00004141"/>
    </source>
</evidence>